<feature type="transmembrane region" description="Helical" evidence="1">
    <location>
        <begin position="357"/>
        <end position="374"/>
    </location>
</feature>
<evidence type="ECO:0000256" key="1">
    <source>
        <dbReference type="SAM" id="Phobius"/>
    </source>
</evidence>
<keyword evidence="3" id="KW-1185">Reference proteome</keyword>
<evidence type="ECO:0000313" key="2">
    <source>
        <dbReference type="EMBL" id="KAF8474535.1"/>
    </source>
</evidence>
<organism evidence="2 3">
    <name type="scientific">Russula ochroleuca</name>
    <dbReference type="NCBI Taxonomy" id="152965"/>
    <lineage>
        <taxon>Eukaryota</taxon>
        <taxon>Fungi</taxon>
        <taxon>Dikarya</taxon>
        <taxon>Basidiomycota</taxon>
        <taxon>Agaricomycotina</taxon>
        <taxon>Agaricomycetes</taxon>
        <taxon>Russulales</taxon>
        <taxon>Russulaceae</taxon>
        <taxon>Russula</taxon>
    </lineage>
</organism>
<keyword evidence="1" id="KW-0812">Transmembrane</keyword>
<evidence type="ECO:0000313" key="3">
    <source>
        <dbReference type="Proteomes" id="UP000759537"/>
    </source>
</evidence>
<name>A0A9P5MR80_9AGAM</name>
<keyword evidence="1" id="KW-0472">Membrane</keyword>
<dbReference type="AlphaFoldDB" id="A0A9P5MR80"/>
<proteinExistence type="predicted"/>
<sequence>MAAYKGSAGYKGSKNEFGFNSQVLLPCLSPLVALLPDPRASSSTPCIIQAMNPLPSRMTTPMESTCVRSSLLSSGMQGTREMPGRVKLASAIISLGAQFSSAPSNRSKGWTVSVHPEGKRYAHKFTEDRISVITEAHATDPVVAGQLEGCLAVIRILAAKEDIHLSETTDSFLEIEIDQNSRNCSYWFADHTHRTIFWLRPVDTNTVGLPNSYSKRHLQYALEENYWTHVEIFPATASQYSMTALNDLHDIFLNARADALTSDIPTFPYTAEECDRFINLLQCRKEHASSPSVTTFVARLWVVVAHHCFSTHFGEDHHRMSCTHSVVEVPAGKRGLFSTALPQGCGTAIVHGLPRASFMWAFFLFAIQGFWMAFGDLPMMILLPTMISVAVVLVLVCFGVSPHPRERPLE</sequence>
<dbReference type="EMBL" id="WHVB01000017">
    <property type="protein sequence ID" value="KAF8474535.1"/>
    <property type="molecule type" value="Genomic_DNA"/>
</dbReference>
<feature type="transmembrane region" description="Helical" evidence="1">
    <location>
        <begin position="381"/>
        <end position="401"/>
    </location>
</feature>
<protein>
    <submittedName>
        <fullName evidence="2">Uncharacterized protein</fullName>
    </submittedName>
</protein>
<comment type="caution">
    <text evidence="2">The sequence shown here is derived from an EMBL/GenBank/DDBJ whole genome shotgun (WGS) entry which is preliminary data.</text>
</comment>
<reference evidence="2" key="1">
    <citation type="submission" date="2019-10" db="EMBL/GenBank/DDBJ databases">
        <authorList>
            <consortium name="DOE Joint Genome Institute"/>
            <person name="Kuo A."/>
            <person name="Miyauchi S."/>
            <person name="Kiss E."/>
            <person name="Drula E."/>
            <person name="Kohler A."/>
            <person name="Sanchez-Garcia M."/>
            <person name="Andreopoulos B."/>
            <person name="Barry K.W."/>
            <person name="Bonito G."/>
            <person name="Buee M."/>
            <person name="Carver A."/>
            <person name="Chen C."/>
            <person name="Cichocki N."/>
            <person name="Clum A."/>
            <person name="Culley D."/>
            <person name="Crous P.W."/>
            <person name="Fauchery L."/>
            <person name="Girlanda M."/>
            <person name="Hayes R."/>
            <person name="Keri Z."/>
            <person name="LaButti K."/>
            <person name="Lipzen A."/>
            <person name="Lombard V."/>
            <person name="Magnuson J."/>
            <person name="Maillard F."/>
            <person name="Morin E."/>
            <person name="Murat C."/>
            <person name="Nolan M."/>
            <person name="Ohm R."/>
            <person name="Pangilinan J."/>
            <person name="Pereira M."/>
            <person name="Perotto S."/>
            <person name="Peter M."/>
            <person name="Riley R."/>
            <person name="Sitrit Y."/>
            <person name="Stielow B."/>
            <person name="Szollosi G."/>
            <person name="Zifcakova L."/>
            <person name="Stursova M."/>
            <person name="Spatafora J.W."/>
            <person name="Tedersoo L."/>
            <person name="Vaario L.-M."/>
            <person name="Yamada A."/>
            <person name="Yan M."/>
            <person name="Wang P."/>
            <person name="Xu J."/>
            <person name="Bruns T."/>
            <person name="Baldrian P."/>
            <person name="Vilgalys R."/>
            <person name="Henrissat B."/>
            <person name="Grigoriev I.V."/>
            <person name="Hibbett D."/>
            <person name="Nagy L.G."/>
            <person name="Martin F.M."/>
        </authorList>
    </citation>
    <scope>NUCLEOTIDE SEQUENCE</scope>
    <source>
        <strain evidence="2">Prilba</strain>
    </source>
</reference>
<reference evidence="2" key="2">
    <citation type="journal article" date="2020" name="Nat. Commun.">
        <title>Large-scale genome sequencing of mycorrhizal fungi provides insights into the early evolution of symbiotic traits.</title>
        <authorList>
            <person name="Miyauchi S."/>
            <person name="Kiss E."/>
            <person name="Kuo A."/>
            <person name="Drula E."/>
            <person name="Kohler A."/>
            <person name="Sanchez-Garcia M."/>
            <person name="Morin E."/>
            <person name="Andreopoulos B."/>
            <person name="Barry K.W."/>
            <person name="Bonito G."/>
            <person name="Buee M."/>
            <person name="Carver A."/>
            <person name="Chen C."/>
            <person name="Cichocki N."/>
            <person name="Clum A."/>
            <person name="Culley D."/>
            <person name="Crous P.W."/>
            <person name="Fauchery L."/>
            <person name="Girlanda M."/>
            <person name="Hayes R.D."/>
            <person name="Keri Z."/>
            <person name="LaButti K."/>
            <person name="Lipzen A."/>
            <person name="Lombard V."/>
            <person name="Magnuson J."/>
            <person name="Maillard F."/>
            <person name="Murat C."/>
            <person name="Nolan M."/>
            <person name="Ohm R.A."/>
            <person name="Pangilinan J."/>
            <person name="Pereira M.F."/>
            <person name="Perotto S."/>
            <person name="Peter M."/>
            <person name="Pfister S."/>
            <person name="Riley R."/>
            <person name="Sitrit Y."/>
            <person name="Stielow J.B."/>
            <person name="Szollosi G."/>
            <person name="Zifcakova L."/>
            <person name="Stursova M."/>
            <person name="Spatafora J.W."/>
            <person name="Tedersoo L."/>
            <person name="Vaario L.M."/>
            <person name="Yamada A."/>
            <person name="Yan M."/>
            <person name="Wang P."/>
            <person name="Xu J."/>
            <person name="Bruns T."/>
            <person name="Baldrian P."/>
            <person name="Vilgalys R."/>
            <person name="Dunand C."/>
            <person name="Henrissat B."/>
            <person name="Grigoriev I.V."/>
            <person name="Hibbett D."/>
            <person name="Nagy L.G."/>
            <person name="Martin F.M."/>
        </authorList>
    </citation>
    <scope>NUCLEOTIDE SEQUENCE</scope>
    <source>
        <strain evidence="2">Prilba</strain>
    </source>
</reference>
<gene>
    <name evidence="2" type="ORF">DFH94DRAFT_134644</name>
</gene>
<accession>A0A9P5MR80</accession>
<keyword evidence="1" id="KW-1133">Transmembrane helix</keyword>
<dbReference type="Proteomes" id="UP000759537">
    <property type="component" value="Unassembled WGS sequence"/>
</dbReference>
<dbReference type="OrthoDB" id="2674421at2759"/>